<accession>A0A382L7D9</accession>
<feature type="non-terminal residue" evidence="1">
    <location>
        <position position="127"/>
    </location>
</feature>
<sequence length="127" mass="14155">MGWSRHHKNGLIHNSPQRSWPGYTLTATRGGNYANLLDMQGQVCHRWYSAEQINYGFLLPNGNLLARTGSAPDGQGMGGSAKSLIELDWDGNVVWGYKNPLLHHDFHRTESGSTIALVWELLPQELA</sequence>
<dbReference type="AlphaFoldDB" id="A0A382L7D9"/>
<proteinExistence type="predicted"/>
<protein>
    <submittedName>
        <fullName evidence="1">Uncharacterized protein</fullName>
    </submittedName>
</protein>
<name>A0A382L7D9_9ZZZZ</name>
<dbReference type="EMBL" id="UINC01085210">
    <property type="protein sequence ID" value="SVC32539.1"/>
    <property type="molecule type" value="Genomic_DNA"/>
</dbReference>
<reference evidence="1" key="1">
    <citation type="submission" date="2018-05" db="EMBL/GenBank/DDBJ databases">
        <authorList>
            <person name="Lanie J.A."/>
            <person name="Ng W.-L."/>
            <person name="Kazmierczak K.M."/>
            <person name="Andrzejewski T.M."/>
            <person name="Davidsen T.M."/>
            <person name="Wayne K.J."/>
            <person name="Tettelin H."/>
            <person name="Glass J.I."/>
            <person name="Rusch D."/>
            <person name="Podicherti R."/>
            <person name="Tsui H.-C.T."/>
            <person name="Winkler M.E."/>
        </authorList>
    </citation>
    <scope>NUCLEOTIDE SEQUENCE</scope>
</reference>
<organism evidence="1">
    <name type="scientific">marine metagenome</name>
    <dbReference type="NCBI Taxonomy" id="408172"/>
    <lineage>
        <taxon>unclassified sequences</taxon>
        <taxon>metagenomes</taxon>
        <taxon>ecological metagenomes</taxon>
    </lineage>
</organism>
<evidence type="ECO:0000313" key="1">
    <source>
        <dbReference type="EMBL" id="SVC32539.1"/>
    </source>
</evidence>
<gene>
    <name evidence="1" type="ORF">METZ01_LOCUS285393</name>
</gene>